<proteinExistence type="predicted"/>
<sequence length="154" mass="17098">MGKGSGKRVPAGRIQTGPPRKAVPAGAASPARGFVAVDQTLFRVRWNRFDYQGPWCIGASTPDALVTLMMRLRDMEGMTPARVFSGDLGKDYGEPARLPNRDARKRLEELGLADETCVSRLRIGGAGRLYGFRRDPEFYAVFWDPKHEIWPSSS</sequence>
<gene>
    <name evidence="2" type="ORF">Pen02_80850</name>
</gene>
<comment type="caution">
    <text evidence="2">The sequence shown here is derived from an EMBL/GenBank/DDBJ whole genome shotgun (WGS) entry which is preliminary data.</text>
</comment>
<dbReference type="EMBL" id="BONW01000052">
    <property type="protein sequence ID" value="GIG93149.1"/>
    <property type="molecule type" value="Genomic_DNA"/>
</dbReference>
<accession>A0ABQ4EEN0</accession>
<evidence type="ECO:0000313" key="3">
    <source>
        <dbReference type="Proteomes" id="UP000646749"/>
    </source>
</evidence>
<feature type="region of interest" description="Disordered" evidence="1">
    <location>
        <begin position="1"/>
        <end position="29"/>
    </location>
</feature>
<evidence type="ECO:0000313" key="2">
    <source>
        <dbReference type="EMBL" id="GIG93149.1"/>
    </source>
</evidence>
<name>A0ABQ4EEN0_9ACTN</name>
<protein>
    <submittedName>
        <fullName evidence="2">Uncharacterized protein</fullName>
    </submittedName>
</protein>
<reference evidence="2 3" key="1">
    <citation type="submission" date="2021-01" db="EMBL/GenBank/DDBJ databases">
        <title>Whole genome shotgun sequence of Plantactinospora endophytica NBRC 110450.</title>
        <authorList>
            <person name="Komaki H."/>
            <person name="Tamura T."/>
        </authorList>
    </citation>
    <scope>NUCLEOTIDE SEQUENCE [LARGE SCALE GENOMIC DNA]</scope>
    <source>
        <strain evidence="2 3">NBRC 110450</strain>
    </source>
</reference>
<dbReference type="Proteomes" id="UP000646749">
    <property type="component" value="Unassembled WGS sequence"/>
</dbReference>
<keyword evidence="3" id="KW-1185">Reference proteome</keyword>
<organism evidence="2 3">
    <name type="scientific">Plantactinospora endophytica</name>
    <dbReference type="NCBI Taxonomy" id="673535"/>
    <lineage>
        <taxon>Bacteria</taxon>
        <taxon>Bacillati</taxon>
        <taxon>Actinomycetota</taxon>
        <taxon>Actinomycetes</taxon>
        <taxon>Micromonosporales</taxon>
        <taxon>Micromonosporaceae</taxon>
        <taxon>Plantactinospora</taxon>
    </lineage>
</organism>
<evidence type="ECO:0000256" key="1">
    <source>
        <dbReference type="SAM" id="MobiDB-lite"/>
    </source>
</evidence>
<dbReference type="RefSeq" id="WP_203871450.1">
    <property type="nucleotide sequence ID" value="NZ_BONW01000052.1"/>
</dbReference>